<evidence type="ECO:0000313" key="3">
    <source>
        <dbReference type="Proteomes" id="UP001165160"/>
    </source>
</evidence>
<organism evidence="2 3">
    <name type="scientific">Triparma verrucosa</name>
    <dbReference type="NCBI Taxonomy" id="1606542"/>
    <lineage>
        <taxon>Eukaryota</taxon>
        <taxon>Sar</taxon>
        <taxon>Stramenopiles</taxon>
        <taxon>Ochrophyta</taxon>
        <taxon>Bolidophyceae</taxon>
        <taxon>Parmales</taxon>
        <taxon>Triparmaceae</taxon>
        <taxon>Triparma</taxon>
    </lineage>
</organism>
<keyword evidence="1" id="KW-0175">Coiled coil</keyword>
<gene>
    <name evidence="2" type="ORF">TrVE_jg8349</name>
</gene>
<evidence type="ECO:0000313" key="2">
    <source>
        <dbReference type="EMBL" id="GMH97925.1"/>
    </source>
</evidence>
<keyword evidence="3" id="KW-1185">Reference proteome</keyword>
<evidence type="ECO:0000256" key="1">
    <source>
        <dbReference type="SAM" id="Coils"/>
    </source>
</evidence>
<feature type="coiled-coil region" evidence="1">
    <location>
        <begin position="166"/>
        <end position="193"/>
    </location>
</feature>
<comment type="caution">
    <text evidence="2">The sequence shown here is derived from an EMBL/GenBank/DDBJ whole genome shotgun (WGS) entry which is preliminary data.</text>
</comment>
<reference evidence="3" key="1">
    <citation type="journal article" date="2023" name="Commun. Biol.">
        <title>Genome analysis of Parmales, the sister group of diatoms, reveals the evolutionary specialization of diatoms from phago-mixotrophs to photoautotrophs.</title>
        <authorList>
            <person name="Ban H."/>
            <person name="Sato S."/>
            <person name="Yoshikawa S."/>
            <person name="Yamada K."/>
            <person name="Nakamura Y."/>
            <person name="Ichinomiya M."/>
            <person name="Sato N."/>
            <person name="Blanc-Mathieu R."/>
            <person name="Endo H."/>
            <person name="Kuwata A."/>
            <person name="Ogata H."/>
        </authorList>
    </citation>
    <scope>NUCLEOTIDE SEQUENCE [LARGE SCALE GENOMIC DNA]</scope>
    <source>
        <strain evidence="3">NIES 3699</strain>
    </source>
</reference>
<accession>A0A9W7F0X5</accession>
<proteinExistence type="predicted"/>
<dbReference type="AlphaFoldDB" id="A0A9W7F0X5"/>
<sequence length="205" mass="22911">MSSTSTSSSTTTTPPLIDPTSDVLTLARTYATFLRTTLTPQLSRLLSLRDTLSSKLDSLTLLTSDMLKYEIPGFEKCTFPPRIAWSDDLSPSVESWDMQPSQILDCNTSLTTDEPPTTEKYDLLKTITSPITSSPSSTGLYLQTGLNFYVECLSPSEVLLVIKPRETFLKEKLKEVEDDIVKVREDIERVLDVLKEVGGEFNEEE</sequence>
<dbReference type="Proteomes" id="UP001165160">
    <property type="component" value="Unassembled WGS sequence"/>
</dbReference>
<protein>
    <submittedName>
        <fullName evidence="2">Uncharacterized protein</fullName>
    </submittedName>
</protein>
<name>A0A9W7F0X5_9STRA</name>
<dbReference type="EMBL" id="BRXX01000208">
    <property type="protein sequence ID" value="GMH97925.1"/>
    <property type="molecule type" value="Genomic_DNA"/>
</dbReference>